<proteinExistence type="predicted"/>
<dbReference type="Pfam" id="PF00534">
    <property type="entry name" value="Glycos_transf_1"/>
    <property type="match status" value="1"/>
</dbReference>
<dbReference type="Proteomes" id="UP001061298">
    <property type="component" value="Chromosome"/>
</dbReference>
<evidence type="ECO:0000256" key="3">
    <source>
        <dbReference type="SAM" id="MobiDB-lite"/>
    </source>
</evidence>
<feature type="domain" description="Glycosyl transferase family 1" evidence="4">
    <location>
        <begin position="255"/>
        <end position="418"/>
    </location>
</feature>
<feature type="region of interest" description="Disordered" evidence="3">
    <location>
        <begin position="1"/>
        <end position="35"/>
    </location>
</feature>
<dbReference type="Gene3D" id="3.40.50.2000">
    <property type="entry name" value="Glycogen Phosphorylase B"/>
    <property type="match status" value="1"/>
</dbReference>
<keyword evidence="6" id="KW-1185">Reference proteome</keyword>
<evidence type="ECO:0000256" key="1">
    <source>
        <dbReference type="ARBA" id="ARBA00021292"/>
    </source>
</evidence>
<dbReference type="RefSeq" id="WP_263233526.1">
    <property type="nucleotide sequence ID" value="NZ_CP106793.1"/>
</dbReference>
<dbReference type="PANTHER" id="PTHR12526:SF637">
    <property type="entry name" value="GLYCOSYLTRANSFERASE EPSF-RELATED"/>
    <property type="match status" value="1"/>
</dbReference>
<evidence type="ECO:0000259" key="4">
    <source>
        <dbReference type="Pfam" id="PF00534"/>
    </source>
</evidence>
<keyword evidence="2" id="KW-0808">Transferase</keyword>
<dbReference type="InterPro" id="IPR001296">
    <property type="entry name" value="Glyco_trans_1"/>
</dbReference>
<evidence type="ECO:0000313" key="5">
    <source>
        <dbReference type="EMBL" id="UXY23376.1"/>
    </source>
</evidence>
<evidence type="ECO:0000313" key="6">
    <source>
        <dbReference type="Proteomes" id="UP001061298"/>
    </source>
</evidence>
<dbReference type="CDD" id="cd03801">
    <property type="entry name" value="GT4_PimA-like"/>
    <property type="match status" value="1"/>
</dbReference>
<gene>
    <name evidence="5" type="ORF">N8I84_35245</name>
</gene>
<sequence length="453" mass="48708">MAARTRSSEGMAPVPTGKAVPLQSQRGAEGTVGPTTATISPKIAVALHDGYYGCTSGTGFSNRAFLEVLTRTLPRGRLLVMPVHISRSDPSYDPAWAAETEGMLRQAGAEVVPVPGGRAATVALAGCEALCERVTETARKRLADAPMAQLIGLDIPFLGLGPHRRSDDPFSLLLLPRSTSELASPKDRRRIRWEHNGLTAAVRGGARIAAISHHMRGHLEQVYGIPRHAVVDLPNGLLPGDHADVAPAPLPPQAEAGFLLAMGRAVESKGFEDLLEALHILSTQGERVPHLLLAPTTHTETLTGYQRQLQAMVHDYAIDATFLPRFSPIYRSWLRSPALRGVVVPSRAEPFGRIPLEAFASEAAPVVATRAGGLTETVVDGVTGFTAEARDPMDLAHAIGRALHIGARERDQMRARGRTLLLARHDYEATIRSYLRRHTPWAMALSAPLRGGA</sequence>
<protein>
    <recommendedName>
        <fullName evidence="1">D-inositol 3-phosphate glycosyltransferase</fullName>
    </recommendedName>
</protein>
<dbReference type="SUPFAM" id="SSF53756">
    <property type="entry name" value="UDP-Glycosyltransferase/glycogen phosphorylase"/>
    <property type="match status" value="1"/>
</dbReference>
<dbReference type="EMBL" id="CP106793">
    <property type="protein sequence ID" value="UXY23376.1"/>
    <property type="molecule type" value="Genomic_DNA"/>
</dbReference>
<name>A0ABY6EDR0_9ACTN</name>
<organism evidence="5 6">
    <name type="scientific">Streptomyces cynarae</name>
    <dbReference type="NCBI Taxonomy" id="2981134"/>
    <lineage>
        <taxon>Bacteria</taxon>
        <taxon>Bacillati</taxon>
        <taxon>Actinomycetota</taxon>
        <taxon>Actinomycetes</taxon>
        <taxon>Kitasatosporales</taxon>
        <taxon>Streptomycetaceae</taxon>
        <taxon>Streptomyces</taxon>
    </lineage>
</organism>
<dbReference type="PANTHER" id="PTHR12526">
    <property type="entry name" value="GLYCOSYLTRANSFERASE"/>
    <property type="match status" value="1"/>
</dbReference>
<reference evidence="5" key="1">
    <citation type="submission" date="2022-10" db="EMBL/GenBank/DDBJ databases">
        <authorList>
            <person name="Mo P."/>
        </authorList>
    </citation>
    <scope>NUCLEOTIDE SEQUENCE</scope>
    <source>
        <strain evidence="5">HUAS 13-4</strain>
    </source>
</reference>
<accession>A0ABY6EDR0</accession>
<evidence type="ECO:0000256" key="2">
    <source>
        <dbReference type="ARBA" id="ARBA00022679"/>
    </source>
</evidence>